<evidence type="ECO:0000313" key="2">
    <source>
        <dbReference type="EMBL" id="CAE8628389.1"/>
    </source>
</evidence>
<dbReference type="EMBL" id="CAJNNV010029384">
    <property type="protein sequence ID" value="CAE8628389.1"/>
    <property type="molecule type" value="Genomic_DNA"/>
</dbReference>
<dbReference type="Proteomes" id="UP000654075">
    <property type="component" value="Unassembled WGS sequence"/>
</dbReference>
<feature type="region of interest" description="Disordered" evidence="1">
    <location>
        <begin position="717"/>
        <end position="742"/>
    </location>
</feature>
<accession>A0A813GW03</accession>
<dbReference type="AlphaFoldDB" id="A0A813GW03"/>
<gene>
    <name evidence="2" type="ORF">PGLA1383_LOCUS45046</name>
</gene>
<protein>
    <submittedName>
        <fullName evidence="2">Uncharacterized protein</fullName>
    </submittedName>
</protein>
<sequence length="976" mass="109917">MAERLRPIQRFFALCLVAMTKASLSRISDSRERLIELMDSLDSYSAQAICRAILELLTMPKNVGLFSKNSVEKTLQSMEQTFQQPASAERSLTAFADILWKYLKPDSRIGGDDGLKASVRIVRPLLELLSRPDTNKETKSKIFTIIRQGMRFSLISTDTFTTSVGKGSGKKGDGMSPMHQVLKPMDSSLEAVASEVTRDTGELFFDLNLCFSAASVLKYICRTSSTEEHAQLIQLEVVPKMMRILSVIRDFLPRFANSKLNFEYTIPAFCTNPQTTALYKPVFRLLPYTASTRLFQQICGSISNCCQCLSNLMSDMVKTTNCIPLIQMLAFDEGDGLRDLYDMLRDVEVDIGIQDQELLSEHHPDITLMVESLQSIVSTCNKKMRSRVLEVMYTALHPQGPVLQHRDSKKQDIKDLNHDYRILTYLKNAGSDADEKREQFFLPSRSDRAMTFSVWCRMDKGISTQIRIEWDCHSSQESMSNLKRMVEDGMDVLPIDASFRVVKKQSEDHMRLRYEETRETRTTQMRAKHRIWNWSDKGGADVPPRPLKDMKELKDHKGWVYLCFVLEIEEEDRSRQLQLDGEEDGKADNPALAKEKAYNDTQATATLQVFFGLKPSRPARPRKLDISAASYDYQVQDMNVMGARHFTMTGASLDDTGITASATLKGSQSNFAASSATNVAKGKADKHSLGGITASATLKGSQSNFAASSATNVAKGKADKHSLGGGLKSTDISGSQALDGGRVNPEEARRALQKEDDFVRVQLETFLPLLMPFRLNVAAAAGLLSISPHEVKTPERREAARRAIMMPDVFLSRPLVPELVPCCQAIATSDLLSTLSAHTLYLLLMSFAREEPADSVEETIATEKLGQFQQVLEQFRKECQTGTPEDNLGGIRVLVDVLWKTFTRRRTFLKEEEYKAWVKNEEKMGKDQYYWVKFVQRILELLTDVCIGVDGHAVNEVQDFITRELLSVNEAWFCLR</sequence>
<proteinExistence type="predicted"/>
<reference evidence="2" key="1">
    <citation type="submission" date="2021-02" db="EMBL/GenBank/DDBJ databases">
        <authorList>
            <person name="Dougan E. K."/>
            <person name="Rhodes N."/>
            <person name="Thang M."/>
            <person name="Chan C."/>
        </authorList>
    </citation>
    <scope>NUCLEOTIDE SEQUENCE</scope>
</reference>
<keyword evidence="3" id="KW-1185">Reference proteome</keyword>
<dbReference type="SUPFAM" id="SSF48371">
    <property type="entry name" value="ARM repeat"/>
    <property type="match status" value="1"/>
</dbReference>
<dbReference type="OrthoDB" id="427778at2759"/>
<name>A0A813GW03_POLGL</name>
<comment type="caution">
    <text evidence="2">The sequence shown here is derived from an EMBL/GenBank/DDBJ whole genome shotgun (WGS) entry which is preliminary data.</text>
</comment>
<evidence type="ECO:0000313" key="3">
    <source>
        <dbReference type="Proteomes" id="UP000654075"/>
    </source>
</evidence>
<evidence type="ECO:0000256" key="1">
    <source>
        <dbReference type="SAM" id="MobiDB-lite"/>
    </source>
</evidence>
<organism evidence="2 3">
    <name type="scientific">Polarella glacialis</name>
    <name type="common">Dinoflagellate</name>
    <dbReference type="NCBI Taxonomy" id="89957"/>
    <lineage>
        <taxon>Eukaryota</taxon>
        <taxon>Sar</taxon>
        <taxon>Alveolata</taxon>
        <taxon>Dinophyceae</taxon>
        <taxon>Suessiales</taxon>
        <taxon>Suessiaceae</taxon>
        <taxon>Polarella</taxon>
    </lineage>
</organism>
<dbReference type="InterPro" id="IPR016024">
    <property type="entry name" value="ARM-type_fold"/>
</dbReference>